<dbReference type="EMBL" id="JASBWV010000007">
    <property type="protein sequence ID" value="KAJ9125781.1"/>
    <property type="molecule type" value="Genomic_DNA"/>
</dbReference>
<reference evidence="1" key="1">
    <citation type="submission" date="2023-04" db="EMBL/GenBank/DDBJ databases">
        <title>Draft Genome sequencing of Naganishia species isolated from polar environments using Oxford Nanopore Technology.</title>
        <authorList>
            <person name="Leo P."/>
            <person name="Venkateswaran K."/>
        </authorList>
    </citation>
    <scope>NUCLEOTIDE SEQUENCE</scope>
    <source>
        <strain evidence="1">DBVPG 5303</strain>
    </source>
</reference>
<evidence type="ECO:0000313" key="2">
    <source>
        <dbReference type="Proteomes" id="UP001234202"/>
    </source>
</evidence>
<name>A0ACC2XQ51_9TREE</name>
<proteinExistence type="predicted"/>
<keyword evidence="2" id="KW-1185">Reference proteome</keyword>
<sequence>MSVPATAAAQHYAPLASTSTTTSHRATPPPTSASRIPIRAGSSGSPNISYSPRTRFLSNSTAGAASPVGSPKTPTPASVSAGTWSPSLNSGSPSVQTRQRRIITSPKIGNAGPSSTFRGDGRGGSQPKRAQLGFIPSAATTSDALRPPPSSTGRSNPSHEVLTFSRSESDKSSINSINLAHALGLDDSGIGTGAGAGAGEREGVEGDDMYTQGERLINDELPPFVVSDDRDSRQTQPQTEEPTRYTQTSLTDQNQNQTQSMFMDGYGKAVAGFPTDSRTSTSVEPQDQRRTAGAAVAPSTRQRKPSGTTKPIQTQSQANTTPRSSSAQELGRFITSSSSSSSPPTKSPAISKTTRGLGLGITSSSSTREFSSYPAEAYLIPQITDYRPPQGSAWDDTVIPTIAKRLRADAGRERGKVGLGFFENEKNEMDREAGTGVGREDDDELVTEWTADGRPVKALKLDHSANPSTKMAEQRVDGQGQERMMMSEFQSVGDGGDTVSTDANTAPVEQVGQVMSDDPTFTKQHVKGDSVLSDILAEYTSDDHDRDHEHDQPQSDHSTRDMPAPRSEKAVGHDVEDEGSRRTAGANIAGVTDGQPGPVLSTYHHDDDVASPHPTTQREMVAGTNMNDQITTEPISDVAVAKEPHEGEKHTATSMPVKQEQQPACVTDNPQPRSEAVLPSPRAGVSNGTTPQEGVELQNLRNERPKMSDAAVKPVPKALQRKSRGKGKTDDTHSGGCRCIIM</sequence>
<comment type="caution">
    <text evidence="1">The sequence shown here is derived from an EMBL/GenBank/DDBJ whole genome shotgun (WGS) entry which is preliminary data.</text>
</comment>
<dbReference type="Proteomes" id="UP001234202">
    <property type="component" value="Unassembled WGS sequence"/>
</dbReference>
<accession>A0ACC2XQ51</accession>
<gene>
    <name evidence="1" type="ORF">QFC24_002565</name>
</gene>
<protein>
    <submittedName>
        <fullName evidence="1">Uncharacterized protein</fullName>
    </submittedName>
</protein>
<evidence type="ECO:0000313" key="1">
    <source>
        <dbReference type="EMBL" id="KAJ9125781.1"/>
    </source>
</evidence>
<organism evidence="1 2">
    <name type="scientific">Naganishia onofrii</name>
    <dbReference type="NCBI Taxonomy" id="1851511"/>
    <lineage>
        <taxon>Eukaryota</taxon>
        <taxon>Fungi</taxon>
        <taxon>Dikarya</taxon>
        <taxon>Basidiomycota</taxon>
        <taxon>Agaricomycotina</taxon>
        <taxon>Tremellomycetes</taxon>
        <taxon>Filobasidiales</taxon>
        <taxon>Filobasidiaceae</taxon>
        <taxon>Naganishia</taxon>
    </lineage>
</organism>